<evidence type="ECO:0000256" key="2">
    <source>
        <dbReference type="SAM" id="SignalP"/>
    </source>
</evidence>
<sequence>MNMIIRRQFLAPSTACGFASVVTLLIAADTADAGVRTGGRIELATRNDSVPGHPTHFPARRKEPATSVGDRTRAFHCYHLGHTAAGMMTVVEHVG</sequence>
<proteinExistence type="predicted"/>
<evidence type="ECO:0000313" key="6">
    <source>
        <dbReference type="Proteomes" id="UP000294958"/>
    </source>
</evidence>
<dbReference type="EMBL" id="JENY01000014">
    <property type="protein sequence ID" value="EXL07928.1"/>
    <property type="molecule type" value="Genomic_DNA"/>
</dbReference>
<dbReference type="EMBL" id="SNZF01000012">
    <property type="protein sequence ID" value="TDR34908.1"/>
    <property type="molecule type" value="Genomic_DNA"/>
</dbReference>
<dbReference type="Proteomes" id="UP000019849">
    <property type="component" value="Unassembled WGS sequence"/>
</dbReference>
<dbReference type="AlphaFoldDB" id="A0A011UPY9"/>
<dbReference type="STRING" id="69279.BG36_04745"/>
<organism evidence="3 5">
    <name type="scientific">Aquamicrobium defluvii</name>
    <dbReference type="NCBI Taxonomy" id="69279"/>
    <lineage>
        <taxon>Bacteria</taxon>
        <taxon>Pseudomonadati</taxon>
        <taxon>Pseudomonadota</taxon>
        <taxon>Alphaproteobacteria</taxon>
        <taxon>Hyphomicrobiales</taxon>
        <taxon>Phyllobacteriaceae</taxon>
        <taxon>Aquamicrobium</taxon>
    </lineage>
</organism>
<accession>A0A011UPY9</accession>
<dbReference type="Proteomes" id="UP000294958">
    <property type="component" value="Unassembled WGS sequence"/>
</dbReference>
<evidence type="ECO:0000313" key="4">
    <source>
        <dbReference type="EMBL" id="TDR34908.1"/>
    </source>
</evidence>
<evidence type="ECO:0000256" key="1">
    <source>
        <dbReference type="SAM" id="MobiDB-lite"/>
    </source>
</evidence>
<feature type="region of interest" description="Disordered" evidence="1">
    <location>
        <begin position="48"/>
        <end position="68"/>
    </location>
</feature>
<reference evidence="3 5" key="1">
    <citation type="submission" date="2014-02" db="EMBL/GenBank/DDBJ databases">
        <title>Aquamicrobium defluvii Genome sequencing.</title>
        <authorList>
            <person name="Wang X."/>
        </authorList>
    </citation>
    <scope>NUCLEOTIDE SEQUENCE [LARGE SCALE GENOMIC DNA]</scope>
    <source>
        <strain evidence="3 5">W13Z1</strain>
    </source>
</reference>
<feature type="signal peptide" evidence="2">
    <location>
        <begin position="1"/>
        <end position="27"/>
    </location>
</feature>
<evidence type="ECO:0000313" key="5">
    <source>
        <dbReference type="Proteomes" id="UP000019849"/>
    </source>
</evidence>
<feature type="chain" id="PRO_5044537334" evidence="2">
    <location>
        <begin position="28"/>
        <end position="95"/>
    </location>
</feature>
<dbReference type="InterPro" id="IPR006311">
    <property type="entry name" value="TAT_signal"/>
</dbReference>
<dbReference type="PROSITE" id="PS51318">
    <property type="entry name" value="TAT"/>
    <property type="match status" value="1"/>
</dbReference>
<comment type="caution">
    <text evidence="3">The sequence shown here is derived from an EMBL/GenBank/DDBJ whole genome shotgun (WGS) entry which is preliminary data.</text>
</comment>
<name>A0A011UPY9_9HYPH</name>
<evidence type="ECO:0000313" key="3">
    <source>
        <dbReference type="EMBL" id="EXL07928.1"/>
    </source>
</evidence>
<keyword evidence="6" id="KW-1185">Reference proteome</keyword>
<reference evidence="4 6" key="2">
    <citation type="submission" date="2019-03" db="EMBL/GenBank/DDBJ databases">
        <title>Genomic Encyclopedia of Type Strains, Phase IV (KMG-IV): sequencing the most valuable type-strain genomes for metagenomic binning, comparative biology and taxonomic classification.</title>
        <authorList>
            <person name="Goeker M."/>
        </authorList>
    </citation>
    <scope>NUCLEOTIDE SEQUENCE [LARGE SCALE GENOMIC DNA]</scope>
    <source>
        <strain evidence="4 6">DSM 11603</strain>
    </source>
</reference>
<protein>
    <submittedName>
        <fullName evidence="3">Uncharacterized protein</fullName>
    </submittedName>
</protein>
<gene>
    <name evidence="3" type="ORF">BG36_04745</name>
    <name evidence="4" type="ORF">DES43_112120</name>
</gene>
<keyword evidence="2" id="KW-0732">Signal</keyword>
<dbReference type="HOGENOM" id="CLU_2366746_0_0_5"/>
<dbReference type="RefSeq" id="WP_035026756.1">
    <property type="nucleotide sequence ID" value="NZ_KK073887.1"/>
</dbReference>